<organism evidence="1 2">
    <name type="scientific">Cichorium intybus</name>
    <name type="common">Chicory</name>
    <dbReference type="NCBI Taxonomy" id="13427"/>
    <lineage>
        <taxon>Eukaryota</taxon>
        <taxon>Viridiplantae</taxon>
        <taxon>Streptophyta</taxon>
        <taxon>Embryophyta</taxon>
        <taxon>Tracheophyta</taxon>
        <taxon>Spermatophyta</taxon>
        <taxon>Magnoliopsida</taxon>
        <taxon>eudicotyledons</taxon>
        <taxon>Gunneridae</taxon>
        <taxon>Pentapetalae</taxon>
        <taxon>asterids</taxon>
        <taxon>campanulids</taxon>
        <taxon>Asterales</taxon>
        <taxon>Asteraceae</taxon>
        <taxon>Cichorioideae</taxon>
        <taxon>Cichorieae</taxon>
        <taxon>Cichoriinae</taxon>
        <taxon>Cichorium</taxon>
    </lineage>
</organism>
<name>A0ACB9GGS4_CICIN</name>
<accession>A0ACB9GGS4</accession>
<evidence type="ECO:0000313" key="1">
    <source>
        <dbReference type="EMBL" id="KAI3782829.1"/>
    </source>
</evidence>
<reference evidence="1 2" key="2">
    <citation type="journal article" date="2022" name="Mol. Ecol. Resour.">
        <title>The genomes of chicory, endive, great burdock and yacon provide insights into Asteraceae paleo-polyploidization history and plant inulin production.</title>
        <authorList>
            <person name="Fan W."/>
            <person name="Wang S."/>
            <person name="Wang H."/>
            <person name="Wang A."/>
            <person name="Jiang F."/>
            <person name="Liu H."/>
            <person name="Zhao H."/>
            <person name="Xu D."/>
            <person name="Zhang Y."/>
        </authorList>
    </citation>
    <scope>NUCLEOTIDE SEQUENCE [LARGE SCALE GENOMIC DNA]</scope>
    <source>
        <strain evidence="2">cv. Punajuju</strain>
        <tissue evidence="1">Leaves</tissue>
    </source>
</reference>
<protein>
    <submittedName>
        <fullName evidence="1">Uncharacterized protein</fullName>
    </submittedName>
</protein>
<sequence>MYETESSTATMGNGYFLSLKEVFHPEFLTLSLVHPRYYTELQDSDFCFVKTGEMETSSMNYGEETSMKINSWVGFLVEDKCERDDGLSNASAKILFGDHNPR</sequence>
<evidence type="ECO:0000313" key="2">
    <source>
        <dbReference type="Proteomes" id="UP001055811"/>
    </source>
</evidence>
<gene>
    <name evidence="1" type="ORF">L2E82_12886</name>
</gene>
<keyword evidence="2" id="KW-1185">Reference proteome</keyword>
<comment type="caution">
    <text evidence="1">The sequence shown here is derived from an EMBL/GenBank/DDBJ whole genome shotgun (WGS) entry which is preliminary data.</text>
</comment>
<reference evidence="2" key="1">
    <citation type="journal article" date="2022" name="Mol. Ecol. Resour.">
        <title>The genomes of chicory, endive, great burdock and yacon provide insights into Asteraceae palaeo-polyploidization history and plant inulin production.</title>
        <authorList>
            <person name="Fan W."/>
            <person name="Wang S."/>
            <person name="Wang H."/>
            <person name="Wang A."/>
            <person name="Jiang F."/>
            <person name="Liu H."/>
            <person name="Zhao H."/>
            <person name="Xu D."/>
            <person name="Zhang Y."/>
        </authorList>
    </citation>
    <scope>NUCLEOTIDE SEQUENCE [LARGE SCALE GENOMIC DNA]</scope>
    <source>
        <strain evidence="2">cv. Punajuju</strain>
    </source>
</reference>
<dbReference type="EMBL" id="CM042010">
    <property type="protein sequence ID" value="KAI3782829.1"/>
    <property type="molecule type" value="Genomic_DNA"/>
</dbReference>
<dbReference type="Proteomes" id="UP001055811">
    <property type="component" value="Linkage Group LG02"/>
</dbReference>
<proteinExistence type="predicted"/>